<feature type="chain" id="PRO_5011685111" evidence="1">
    <location>
        <begin position="21"/>
        <end position="295"/>
    </location>
</feature>
<evidence type="ECO:0000256" key="1">
    <source>
        <dbReference type="SAM" id="SignalP"/>
    </source>
</evidence>
<dbReference type="STRING" id="152573.SAMN04488051_106145"/>
<dbReference type="RefSeq" id="WP_091343429.1">
    <property type="nucleotide sequence ID" value="NZ_FNRM01000006.1"/>
</dbReference>
<evidence type="ECO:0000313" key="2">
    <source>
        <dbReference type="EMBL" id="SEA78561.1"/>
    </source>
</evidence>
<gene>
    <name evidence="2" type="ORF">SAMN04488051_106145</name>
</gene>
<protein>
    <submittedName>
        <fullName evidence="2">Uncharacterized protein</fullName>
    </submittedName>
</protein>
<name>A0A1H4E0L7_ALKAM</name>
<organism evidence="2 3">
    <name type="scientific">Alkalimonas amylolytica</name>
    <dbReference type="NCBI Taxonomy" id="152573"/>
    <lineage>
        <taxon>Bacteria</taxon>
        <taxon>Pseudomonadati</taxon>
        <taxon>Pseudomonadota</taxon>
        <taxon>Gammaproteobacteria</taxon>
        <taxon>Alkalimonas</taxon>
    </lineage>
</organism>
<dbReference type="EMBL" id="FNRM01000006">
    <property type="protein sequence ID" value="SEA78561.1"/>
    <property type="molecule type" value="Genomic_DNA"/>
</dbReference>
<keyword evidence="3" id="KW-1185">Reference proteome</keyword>
<accession>A0A1H4E0L7</accession>
<dbReference type="Proteomes" id="UP000198773">
    <property type="component" value="Unassembled WGS sequence"/>
</dbReference>
<reference evidence="2 3" key="1">
    <citation type="submission" date="2016-10" db="EMBL/GenBank/DDBJ databases">
        <authorList>
            <person name="de Groot N.N."/>
        </authorList>
    </citation>
    <scope>NUCLEOTIDE SEQUENCE [LARGE SCALE GENOMIC DNA]</scope>
    <source>
        <strain evidence="2 3">CGMCC 1.3430</strain>
    </source>
</reference>
<dbReference type="AlphaFoldDB" id="A0A1H4E0L7"/>
<evidence type="ECO:0000313" key="3">
    <source>
        <dbReference type="Proteomes" id="UP000198773"/>
    </source>
</evidence>
<sequence length="295" mass="32893">MKKFALLFALFLLMSSGVKAALQPMESVICNFCTDAQMRNKIERETPLPSTKQLLVIDIAQEIARQYIVTKNFDNWGEPQTSTVEISISPQLQDVVNNIFLLRQQLIIDFGAFPADDFTTQTNVTPQNSSFYFRVPHRQIIADPYDFVQSSSVRRDVYNVLTNTLSGQSRLLVASTVGFINSLLLTDLGISMTVVFVDRQGNKIGEAIVAIDVTREELVVLNAFDQASNRIPQTVAQVPGSYSTVSAAHNEAFVNYMNTSYSINWDVGSVSSAHYCQVVTSNTTGNRTIYRFNCN</sequence>
<proteinExistence type="predicted"/>
<feature type="signal peptide" evidence="1">
    <location>
        <begin position="1"/>
        <end position="20"/>
    </location>
</feature>
<keyword evidence="1" id="KW-0732">Signal</keyword>